<dbReference type="AlphaFoldDB" id="A0A8H5EWW7"/>
<comment type="caution">
    <text evidence="1">The sequence shown here is derived from an EMBL/GenBank/DDBJ whole genome shotgun (WGS) entry which is preliminary data.</text>
</comment>
<name>A0A8H5EWW7_9AGAR</name>
<dbReference type="Proteomes" id="UP000567179">
    <property type="component" value="Unassembled WGS sequence"/>
</dbReference>
<organism evidence="1 2">
    <name type="scientific">Psilocybe cf. subviscida</name>
    <dbReference type="NCBI Taxonomy" id="2480587"/>
    <lineage>
        <taxon>Eukaryota</taxon>
        <taxon>Fungi</taxon>
        <taxon>Dikarya</taxon>
        <taxon>Basidiomycota</taxon>
        <taxon>Agaricomycotina</taxon>
        <taxon>Agaricomycetes</taxon>
        <taxon>Agaricomycetidae</taxon>
        <taxon>Agaricales</taxon>
        <taxon>Agaricineae</taxon>
        <taxon>Strophariaceae</taxon>
        <taxon>Psilocybe</taxon>
    </lineage>
</organism>
<sequence length="170" mass="18974">MDHDTVFSRISQDSVHVTCLQAVRTDIDHTTDRAVSQQEPSSHTTSGLDELTQAMEALGRDTHTSPAQYINHPDIYTVRPRVPDLLADFLNHFTPDEQVKFLISTSCGPSSPVESTFLLGLTPGQQARFLSLHETDRKMLLTPAIDEEYKQHVIQEFVKEGTTKGLVGGW</sequence>
<proteinExistence type="predicted"/>
<accession>A0A8H5EWW7</accession>
<dbReference type="EMBL" id="JAACJJ010000043">
    <property type="protein sequence ID" value="KAF5315282.1"/>
    <property type="molecule type" value="Genomic_DNA"/>
</dbReference>
<protein>
    <submittedName>
        <fullName evidence="1">Uncharacterized protein</fullName>
    </submittedName>
</protein>
<keyword evidence="2" id="KW-1185">Reference proteome</keyword>
<gene>
    <name evidence="1" type="ORF">D9619_007565</name>
</gene>
<reference evidence="1 2" key="1">
    <citation type="journal article" date="2020" name="ISME J.">
        <title>Uncovering the hidden diversity of litter-decomposition mechanisms in mushroom-forming fungi.</title>
        <authorList>
            <person name="Floudas D."/>
            <person name="Bentzer J."/>
            <person name="Ahren D."/>
            <person name="Johansson T."/>
            <person name="Persson P."/>
            <person name="Tunlid A."/>
        </authorList>
    </citation>
    <scope>NUCLEOTIDE SEQUENCE [LARGE SCALE GENOMIC DNA]</scope>
    <source>
        <strain evidence="1 2">CBS 101986</strain>
    </source>
</reference>
<evidence type="ECO:0000313" key="1">
    <source>
        <dbReference type="EMBL" id="KAF5315282.1"/>
    </source>
</evidence>
<evidence type="ECO:0000313" key="2">
    <source>
        <dbReference type="Proteomes" id="UP000567179"/>
    </source>
</evidence>